<dbReference type="Pfam" id="PF00135">
    <property type="entry name" value="COesterase"/>
    <property type="match status" value="1"/>
</dbReference>
<evidence type="ECO:0000313" key="6">
    <source>
        <dbReference type="Proteomes" id="UP000824037"/>
    </source>
</evidence>
<dbReference type="PROSITE" id="PS00122">
    <property type="entry name" value="CARBOXYLESTERASE_B_1"/>
    <property type="match status" value="1"/>
</dbReference>
<gene>
    <name evidence="5" type="ORF">H9815_02245</name>
</gene>
<dbReference type="InterPro" id="IPR019826">
    <property type="entry name" value="Carboxylesterase_B_AS"/>
</dbReference>
<dbReference type="InterPro" id="IPR029058">
    <property type="entry name" value="AB_hydrolase_fold"/>
</dbReference>
<proteinExistence type="inferred from homology"/>
<dbReference type="SUPFAM" id="SSF53474">
    <property type="entry name" value="alpha/beta-Hydrolases"/>
    <property type="match status" value="1"/>
</dbReference>
<dbReference type="GO" id="GO:0016787">
    <property type="term" value="F:hydrolase activity"/>
    <property type="evidence" value="ECO:0007669"/>
    <property type="project" value="UniProtKB-KW"/>
</dbReference>
<dbReference type="EMBL" id="DXBY01000045">
    <property type="protein sequence ID" value="HIZ34571.1"/>
    <property type="molecule type" value="Genomic_DNA"/>
</dbReference>
<protein>
    <recommendedName>
        <fullName evidence="3">Carboxylic ester hydrolase</fullName>
        <ecNumber evidence="3">3.1.1.-</ecNumber>
    </recommendedName>
</protein>
<name>A0A9D2EC33_9MICO</name>
<evidence type="ECO:0000256" key="2">
    <source>
        <dbReference type="ARBA" id="ARBA00022801"/>
    </source>
</evidence>
<sequence length="499" mass="52972">MNETVVAATSTGRVRGQRREHSLAFRGIPYAAAPVGELRFAAPVPHPGWDGVRDALVNGPTPSLGPTTDSYSIPEPVVPGDEVLNLNVFTPALGADARLPVYVWIHGGGFVGGSPGGAWFDGDGFARRGVVTVVITYRLGFEGYGDLPGAPGNRALRDVIAALTWVAENISAFGGDPDRVTLGGQSAGGSAVLALLTSPAAQGLFRAAVCHSGPVPDIPLARAQRVGADMAEAADLAEHDLTSWRQVPRERVVAAERARAGADLLSAVRDLHRVLSGRDPITDFGPVIDGDILPADPVTAIGSGTAAQVPLLLGVTSHEFNLITAVVERFLASGVSAAVLMGLGVPPVLARAYPRAYPDFSPAELLGQAVTDRVFRMPAVRVALARGEAAAPTWLWDFRWRSPVTDRAVHCVDLPFAWHRLGVDRVARIAGPHPPVDLAEEFHGEIVRFVRDGAVSWPMVTAQAPVAKVWDTPAWVGRDPFRFERIALEQLDLDRTAVD</sequence>
<dbReference type="Proteomes" id="UP000824037">
    <property type="component" value="Unassembled WGS sequence"/>
</dbReference>
<organism evidence="5 6">
    <name type="scientific">Candidatus Ruania gallistercoris</name>
    <dbReference type="NCBI Taxonomy" id="2838746"/>
    <lineage>
        <taxon>Bacteria</taxon>
        <taxon>Bacillati</taxon>
        <taxon>Actinomycetota</taxon>
        <taxon>Actinomycetes</taxon>
        <taxon>Micrococcales</taxon>
        <taxon>Ruaniaceae</taxon>
        <taxon>Ruania</taxon>
    </lineage>
</organism>
<dbReference type="EC" id="3.1.1.-" evidence="3"/>
<evidence type="ECO:0000259" key="4">
    <source>
        <dbReference type="Pfam" id="PF00135"/>
    </source>
</evidence>
<feature type="domain" description="Carboxylesterase type B" evidence="4">
    <location>
        <begin position="6"/>
        <end position="326"/>
    </location>
</feature>
<keyword evidence="2 3" id="KW-0378">Hydrolase</keyword>
<evidence type="ECO:0000256" key="3">
    <source>
        <dbReference type="RuleBase" id="RU361235"/>
    </source>
</evidence>
<dbReference type="AlphaFoldDB" id="A0A9D2EC33"/>
<accession>A0A9D2EC33</accession>
<comment type="similarity">
    <text evidence="1 3">Belongs to the type-B carboxylesterase/lipase family.</text>
</comment>
<reference evidence="5" key="2">
    <citation type="submission" date="2021-04" db="EMBL/GenBank/DDBJ databases">
        <authorList>
            <person name="Gilroy R."/>
        </authorList>
    </citation>
    <scope>NUCLEOTIDE SEQUENCE</scope>
    <source>
        <strain evidence="5">ChiGjej4B4-7305</strain>
    </source>
</reference>
<dbReference type="PANTHER" id="PTHR11559">
    <property type="entry name" value="CARBOXYLESTERASE"/>
    <property type="match status" value="1"/>
</dbReference>
<dbReference type="InterPro" id="IPR002018">
    <property type="entry name" value="CarbesteraseB"/>
</dbReference>
<reference evidence="5" key="1">
    <citation type="journal article" date="2021" name="PeerJ">
        <title>Extensive microbial diversity within the chicken gut microbiome revealed by metagenomics and culture.</title>
        <authorList>
            <person name="Gilroy R."/>
            <person name="Ravi A."/>
            <person name="Getino M."/>
            <person name="Pursley I."/>
            <person name="Horton D.L."/>
            <person name="Alikhan N.F."/>
            <person name="Baker D."/>
            <person name="Gharbi K."/>
            <person name="Hall N."/>
            <person name="Watson M."/>
            <person name="Adriaenssens E.M."/>
            <person name="Foster-Nyarko E."/>
            <person name="Jarju S."/>
            <person name="Secka A."/>
            <person name="Antonio M."/>
            <person name="Oren A."/>
            <person name="Chaudhuri R.R."/>
            <person name="La Ragione R."/>
            <person name="Hildebrand F."/>
            <person name="Pallen M.J."/>
        </authorList>
    </citation>
    <scope>NUCLEOTIDE SEQUENCE</scope>
    <source>
        <strain evidence="5">ChiGjej4B4-7305</strain>
    </source>
</reference>
<evidence type="ECO:0000313" key="5">
    <source>
        <dbReference type="EMBL" id="HIZ34571.1"/>
    </source>
</evidence>
<dbReference type="Gene3D" id="3.40.50.1820">
    <property type="entry name" value="alpha/beta hydrolase"/>
    <property type="match status" value="1"/>
</dbReference>
<evidence type="ECO:0000256" key="1">
    <source>
        <dbReference type="ARBA" id="ARBA00005964"/>
    </source>
</evidence>
<comment type="caution">
    <text evidence="5">The sequence shown here is derived from an EMBL/GenBank/DDBJ whole genome shotgun (WGS) entry which is preliminary data.</text>
</comment>
<dbReference type="InterPro" id="IPR050309">
    <property type="entry name" value="Type-B_Carboxylest/Lipase"/>
</dbReference>